<comment type="caution">
    <text evidence="10">The sequence shown here is derived from an EMBL/GenBank/DDBJ whole genome shotgun (WGS) entry which is preliminary data.</text>
</comment>
<evidence type="ECO:0000256" key="3">
    <source>
        <dbReference type="ARBA" id="ARBA00022741"/>
    </source>
</evidence>
<feature type="transmembrane region" description="Helical" evidence="7">
    <location>
        <begin position="162"/>
        <end position="184"/>
    </location>
</feature>
<comment type="subcellular location">
    <subcellularLocation>
        <location evidence="1">Cell membrane</location>
        <topology evidence="1">Multi-pass membrane protein</topology>
    </subcellularLocation>
</comment>
<keyword evidence="6 7" id="KW-0472">Membrane</keyword>
<dbReference type="InterPro" id="IPR017871">
    <property type="entry name" value="ABC_transporter-like_CS"/>
</dbReference>
<protein>
    <submittedName>
        <fullName evidence="10">ABC transporter ATP-binding protein</fullName>
    </submittedName>
</protein>
<dbReference type="PROSITE" id="PS50929">
    <property type="entry name" value="ABC_TM1F"/>
    <property type="match status" value="1"/>
</dbReference>
<dbReference type="InterPro" id="IPR036640">
    <property type="entry name" value="ABC1_TM_sf"/>
</dbReference>
<evidence type="ECO:0000313" key="10">
    <source>
        <dbReference type="EMBL" id="PUZ25915.1"/>
    </source>
</evidence>
<evidence type="ECO:0000259" key="8">
    <source>
        <dbReference type="PROSITE" id="PS50893"/>
    </source>
</evidence>
<feature type="domain" description="ABC transmembrane type-1" evidence="9">
    <location>
        <begin position="27"/>
        <end position="307"/>
    </location>
</feature>
<dbReference type="Pfam" id="PF00005">
    <property type="entry name" value="ABC_tran"/>
    <property type="match status" value="1"/>
</dbReference>
<organism evidence="10 11">
    <name type="scientific">Chitinophaga parva</name>
    <dbReference type="NCBI Taxonomy" id="2169414"/>
    <lineage>
        <taxon>Bacteria</taxon>
        <taxon>Pseudomonadati</taxon>
        <taxon>Bacteroidota</taxon>
        <taxon>Chitinophagia</taxon>
        <taxon>Chitinophagales</taxon>
        <taxon>Chitinophagaceae</taxon>
        <taxon>Chitinophaga</taxon>
    </lineage>
</organism>
<dbReference type="InterPro" id="IPR011527">
    <property type="entry name" value="ABC1_TM_dom"/>
</dbReference>
<feature type="transmembrane region" description="Helical" evidence="7">
    <location>
        <begin position="66"/>
        <end position="85"/>
    </location>
</feature>
<keyword evidence="11" id="KW-1185">Reference proteome</keyword>
<accession>A0A2T7BI04</accession>
<dbReference type="InterPro" id="IPR003439">
    <property type="entry name" value="ABC_transporter-like_ATP-bd"/>
</dbReference>
<dbReference type="Proteomes" id="UP000244450">
    <property type="component" value="Unassembled WGS sequence"/>
</dbReference>
<feature type="transmembrane region" description="Helical" evidence="7">
    <location>
        <begin position="135"/>
        <end position="156"/>
    </location>
</feature>
<dbReference type="OrthoDB" id="9760358at2"/>
<dbReference type="PANTHER" id="PTHR43394:SF1">
    <property type="entry name" value="ATP-BINDING CASSETTE SUB-FAMILY B MEMBER 10, MITOCHONDRIAL"/>
    <property type="match status" value="1"/>
</dbReference>
<dbReference type="GO" id="GO:0015421">
    <property type="term" value="F:ABC-type oligopeptide transporter activity"/>
    <property type="evidence" value="ECO:0007669"/>
    <property type="project" value="TreeGrafter"/>
</dbReference>
<feature type="transmembrane region" description="Helical" evidence="7">
    <location>
        <begin position="287"/>
        <end position="306"/>
    </location>
</feature>
<evidence type="ECO:0000313" key="11">
    <source>
        <dbReference type="Proteomes" id="UP000244450"/>
    </source>
</evidence>
<dbReference type="EMBL" id="QCYK01000002">
    <property type="protein sequence ID" value="PUZ25915.1"/>
    <property type="molecule type" value="Genomic_DNA"/>
</dbReference>
<keyword evidence="4 10" id="KW-0067">ATP-binding</keyword>
<feature type="transmembrane region" description="Helical" evidence="7">
    <location>
        <begin position="244"/>
        <end position="267"/>
    </location>
</feature>
<evidence type="ECO:0000256" key="2">
    <source>
        <dbReference type="ARBA" id="ARBA00022692"/>
    </source>
</evidence>
<evidence type="ECO:0000256" key="6">
    <source>
        <dbReference type="ARBA" id="ARBA00023136"/>
    </source>
</evidence>
<dbReference type="SUPFAM" id="SSF52540">
    <property type="entry name" value="P-loop containing nucleoside triphosphate hydrolases"/>
    <property type="match status" value="1"/>
</dbReference>
<dbReference type="InterPro" id="IPR039421">
    <property type="entry name" value="Type_1_exporter"/>
</dbReference>
<evidence type="ECO:0000256" key="7">
    <source>
        <dbReference type="SAM" id="Phobius"/>
    </source>
</evidence>
<dbReference type="Pfam" id="PF00664">
    <property type="entry name" value="ABC_membrane"/>
    <property type="match status" value="1"/>
</dbReference>
<dbReference type="PROSITE" id="PS00211">
    <property type="entry name" value="ABC_TRANSPORTER_1"/>
    <property type="match status" value="1"/>
</dbReference>
<dbReference type="GO" id="GO:0005524">
    <property type="term" value="F:ATP binding"/>
    <property type="evidence" value="ECO:0007669"/>
    <property type="project" value="UniProtKB-KW"/>
</dbReference>
<sequence length="581" mass="63836">MAKQKQGSKPQGPSVFGLLKPYRKLVAGLVAFAAVSNGFSLVLPLYIRKAVNQFNTDPNAMNSVYLGFLVVAVVVFLLSFALGYLQTYTSETVAKDLRTQLSDKISRQSYAYIQAANPSRLLTNLTSDIDSIKTFVAQAMSSIVASVITILGGSVLLLVVNWRLGLCVIAIIPIIAITFFVVLGKVRALFKKSREIIDWLNKVINESILGAALIRVLNSWQLEYDKFTGPNAKARDLGLSILRLFALLIPIVTLTANLAVFCILQLGGRYVIYGQMDMGTFVAFNSYLAMLIFPIFVIGFMSNIIAQSTVAYQRVRSVLDAPETAPTGTYVAELQGNIDLEDVVVRYGEKLALKGVTMHIKGGSRTAVIGPTAAGKTQLLNVLTALLKPTSGQVRYDGVDIDKYQQDELLRQVGLVFQDSIMFNLSLRENIAFSDTVTDAFLEKAIRTAELYDFIHTLPEGLNTIVSERGNSLSGGQKQRIMLARALAVNPKVLLLDDFTARVDSQTEQKILQNVRANYPGITLLSVTQKIASVQDYDQIILLMEGEVLAAGTHAELMQISPEYVQIFESQRSTSNYELQS</sequence>
<dbReference type="InterPro" id="IPR027417">
    <property type="entry name" value="P-loop_NTPase"/>
</dbReference>
<dbReference type="InterPro" id="IPR003593">
    <property type="entry name" value="AAA+_ATPase"/>
</dbReference>
<feature type="domain" description="ABC transporter" evidence="8">
    <location>
        <begin position="338"/>
        <end position="570"/>
    </location>
</feature>
<gene>
    <name evidence="10" type="ORF">DCC81_16840</name>
</gene>
<dbReference type="Gene3D" id="1.20.1560.10">
    <property type="entry name" value="ABC transporter type 1, transmembrane domain"/>
    <property type="match status" value="1"/>
</dbReference>
<evidence type="ECO:0000259" key="9">
    <source>
        <dbReference type="PROSITE" id="PS50929"/>
    </source>
</evidence>
<dbReference type="AlphaFoldDB" id="A0A2T7BI04"/>
<keyword evidence="5 7" id="KW-1133">Transmembrane helix</keyword>
<proteinExistence type="predicted"/>
<evidence type="ECO:0000256" key="1">
    <source>
        <dbReference type="ARBA" id="ARBA00004651"/>
    </source>
</evidence>
<reference evidence="10 11" key="1">
    <citation type="submission" date="2018-04" db="EMBL/GenBank/DDBJ databases">
        <title>Chitinophaga fuyangensis sp. nov., isolated from soil in a chemical factory.</title>
        <authorList>
            <person name="Chen K."/>
        </authorList>
    </citation>
    <scope>NUCLEOTIDE SEQUENCE [LARGE SCALE GENOMIC DNA]</scope>
    <source>
        <strain evidence="10 11">LY-1</strain>
    </source>
</reference>
<dbReference type="SUPFAM" id="SSF90123">
    <property type="entry name" value="ABC transporter transmembrane region"/>
    <property type="match status" value="1"/>
</dbReference>
<dbReference type="SMART" id="SM00382">
    <property type="entry name" value="AAA"/>
    <property type="match status" value="1"/>
</dbReference>
<dbReference type="Gene3D" id="3.40.50.300">
    <property type="entry name" value="P-loop containing nucleotide triphosphate hydrolases"/>
    <property type="match status" value="1"/>
</dbReference>
<keyword evidence="2 7" id="KW-0812">Transmembrane</keyword>
<evidence type="ECO:0000256" key="5">
    <source>
        <dbReference type="ARBA" id="ARBA00022989"/>
    </source>
</evidence>
<keyword evidence="3" id="KW-0547">Nucleotide-binding</keyword>
<name>A0A2T7BI04_9BACT</name>
<dbReference type="GO" id="GO:0005886">
    <property type="term" value="C:plasma membrane"/>
    <property type="evidence" value="ECO:0007669"/>
    <property type="project" value="UniProtKB-SubCell"/>
</dbReference>
<dbReference type="GO" id="GO:0016887">
    <property type="term" value="F:ATP hydrolysis activity"/>
    <property type="evidence" value="ECO:0007669"/>
    <property type="project" value="InterPro"/>
</dbReference>
<dbReference type="PANTHER" id="PTHR43394">
    <property type="entry name" value="ATP-DEPENDENT PERMEASE MDL1, MITOCHONDRIAL"/>
    <property type="match status" value="1"/>
</dbReference>
<feature type="transmembrane region" description="Helical" evidence="7">
    <location>
        <begin position="25"/>
        <end position="46"/>
    </location>
</feature>
<dbReference type="PROSITE" id="PS50893">
    <property type="entry name" value="ABC_TRANSPORTER_2"/>
    <property type="match status" value="1"/>
</dbReference>
<evidence type="ECO:0000256" key="4">
    <source>
        <dbReference type="ARBA" id="ARBA00022840"/>
    </source>
</evidence>
<dbReference type="RefSeq" id="WP_108687754.1">
    <property type="nucleotide sequence ID" value="NZ_QCYK01000002.1"/>
</dbReference>